<dbReference type="InterPro" id="IPR003380">
    <property type="entry name" value="SKI/SNO/DAC"/>
</dbReference>
<evidence type="ECO:0000256" key="1">
    <source>
        <dbReference type="SAM" id="MobiDB-lite"/>
    </source>
</evidence>
<dbReference type="CDD" id="cd21082">
    <property type="entry name" value="DHD_SKIDA1"/>
    <property type="match status" value="1"/>
</dbReference>
<reference evidence="3" key="1">
    <citation type="journal article" date="2023" name="G3 (Bethesda)">
        <title>Whole genome assembly and annotation of the endangered Caribbean coral Acropora cervicornis.</title>
        <authorList>
            <person name="Selwyn J.D."/>
            <person name="Vollmer S.V."/>
        </authorList>
    </citation>
    <scope>NUCLEOTIDE SEQUENCE</scope>
    <source>
        <strain evidence="3">K2</strain>
    </source>
</reference>
<name>A0AAD9QH68_ACRCE</name>
<organism evidence="3 4">
    <name type="scientific">Acropora cervicornis</name>
    <name type="common">Staghorn coral</name>
    <dbReference type="NCBI Taxonomy" id="6130"/>
    <lineage>
        <taxon>Eukaryota</taxon>
        <taxon>Metazoa</taxon>
        <taxon>Cnidaria</taxon>
        <taxon>Anthozoa</taxon>
        <taxon>Hexacorallia</taxon>
        <taxon>Scleractinia</taxon>
        <taxon>Astrocoeniina</taxon>
        <taxon>Acroporidae</taxon>
        <taxon>Acropora</taxon>
    </lineage>
</organism>
<reference evidence="3" key="2">
    <citation type="journal article" date="2023" name="Science">
        <title>Genomic signatures of disease resistance in endangered staghorn corals.</title>
        <authorList>
            <person name="Vollmer S.V."/>
            <person name="Selwyn J.D."/>
            <person name="Despard B.A."/>
            <person name="Roesel C.L."/>
        </authorList>
    </citation>
    <scope>NUCLEOTIDE SEQUENCE</scope>
    <source>
        <strain evidence="3">K2</strain>
    </source>
</reference>
<feature type="compositionally biased region" description="Basic and acidic residues" evidence="1">
    <location>
        <begin position="525"/>
        <end position="535"/>
    </location>
</feature>
<feature type="region of interest" description="Disordered" evidence="1">
    <location>
        <begin position="743"/>
        <end position="804"/>
    </location>
</feature>
<feature type="compositionally biased region" description="Basic residues" evidence="1">
    <location>
        <begin position="485"/>
        <end position="497"/>
    </location>
</feature>
<feature type="region of interest" description="Disordered" evidence="1">
    <location>
        <begin position="275"/>
        <end position="350"/>
    </location>
</feature>
<feature type="domain" description="SKI/SNO/DAC" evidence="2">
    <location>
        <begin position="35"/>
        <end position="126"/>
    </location>
</feature>
<dbReference type="InterPro" id="IPR052119">
    <property type="entry name" value="ElonginBC-PRC2_ViralRestrict"/>
</dbReference>
<evidence type="ECO:0000259" key="2">
    <source>
        <dbReference type="Pfam" id="PF02437"/>
    </source>
</evidence>
<protein>
    <submittedName>
        <fullName evidence="3">SKI/DACH domain-containing protein 1</fullName>
    </submittedName>
</protein>
<dbReference type="PANTHER" id="PTHR23187:SF1">
    <property type="entry name" value="ELONGIN BC AND POLYCOMB REPRESSIVE COMPLEX 2-ASSOCIATED PROTEIN"/>
    <property type="match status" value="1"/>
</dbReference>
<accession>A0AAD9QH68</accession>
<feature type="compositionally biased region" description="Polar residues" evidence="1">
    <location>
        <begin position="753"/>
        <end position="773"/>
    </location>
</feature>
<dbReference type="InterPro" id="IPR037000">
    <property type="entry name" value="Ski_DNA-bd_sf"/>
</dbReference>
<dbReference type="AlphaFoldDB" id="A0AAD9QH68"/>
<gene>
    <name evidence="3" type="ORF">P5673_015671</name>
</gene>
<feature type="compositionally biased region" description="Polar residues" evidence="1">
    <location>
        <begin position="325"/>
        <end position="344"/>
    </location>
</feature>
<dbReference type="EMBL" id="JARQWQ010000033">
    <property type="protein sequence ID" value="KAK2561203.1"/>
    <property type="molecule type" value="Genomic_DNA"/>
</dbReference>
<proteinExistence type="predicted"/>
<dbReference type="InterPro" id="IPR009061">
    <property type="entry name" value="DNA-bd_dom_put_sf"/>
</dbReference>
<feature type="region of interest" description="Disordered" evidence="1">
    <location>
        <begin position="215"/>
        <end position="249"/>
    </location>
</feature>
<keyword evidence="4" id="KW-1185">Reference proteome</keyword>
<feature type="compositionally biased region" description="Basic and acidic residues" evidence="1">
    <location>
        <begin position="391"/>
        <end position="400"/>
    </location>
</feature>
<sequence length="804" mass="89449">MTTANSGQSSGLSVQAETLLEVEMSADSAPEMEKELPKCGRLVFRGVELAYLNIDGEYMLPLAELLALVLPSTPRTTLFTRMEKMKVRRHFCQPEEIKLLKTVNGIHGSSANCTLLSKTEVDKYCSIYIDNSAENSKENKNNGICSDDITNQSKISNGENGAVHWEGKVNVESAFWKNNEIPKKLKLHHKHRKLSSNKGRQTLAKISNSVKLKSTLSPVSPCNQTLTDEKNLEQSSRTASADKYDLGNLPKLPKSHSCAGIITYCSQTQSLLNNNNKRLKKRDKNCNSALNDKRKSSRSKKRPSSDNEIRQEFEAPLKIPKRSVPNVQKQPNTSEFLKLPSSQKNDGDSLVSDCSSIDSGFASNALSNASTPTKTDFSAVELSGLLRKDEEAIREDEHANLRPSKFKTPTKNKNPLGNSLTLSPPTLVLKRYEDSWLVEQKSPDKDVNCLQKKKLKSSSKVPQDGRLSLHFDETCGRAKTNSAHKQVRKRRKRRKPPNFKEETWITSDLIMGEKPDVSGSRKKKEGGGRKEKEELGYKITSSNEQTLDEEKRSHVLQATKTEMPLAETQSSCNFATAEEKNKGARLLGNESVLDKLVGNALDNFFGRRTSTIAASQPVVHGKSSTYPIPKKPKVVAPKKTVLKINSNFKFLDLFPMTSQLRIEEGGNLCPVFTMSCPEGARPPSSHPLWKWRLGGPVFHDLTPHFVKPKSAPKPKKTLPESAAKTCNKERRFKRKLRKMLPVSQNKEMPPSSAPMNVSCTNATNSDIKANQDTFLGRGELNQSANNASSTKNHFSSHPLKRTAN</sequence>
<dbReference type="Proteomes" id="UP001249851">
    <property type="component" value="Unassembled WGS sequence"/>
</dbReference>
<evidence type="ECO:0000313" key="4">
    <source>
        <dbReference type="Proteomes" id="UP001249851"/>
    </source>
</evidence>
<feature type="region of interest" description="Disordered" evidence="1">
    <location>
        <begin position="391"/>
        <end position="419"/>
    </location>
</feature>
<feature type="region of interest" description="Disordered" evidence="1">
    <location>
        <begin position="478"/>
        <end position="535"/>
    </location>
</feature>
<comment type="caution">
    <text evidence="3">The sequence shown here is derived from an EMBL/GenBank/DDBJ whole genome shotgun (WGS) entry which is preliminary data.</text>
</comment>
<evidence type="ECO:0000313" key="3">
    <source>
        <dbReference type="EMBL" id="KAK2561203.1"/>
    </source>
</evidence>
<dbReference type="GO" id="GO:0048663">
    <property type="term" value="P:neuron fate commitment"/>
    <property type="evidence" value="ECO:0007669"/>
    <property type="project" value="TreeGrafter"/>
</dbReference>
<feature type="compositionally biased region" description="Polar residues" evidence="1">
    <location>
        <begin position="215"/>
        <end position="226"/>
    </location>
</feature>
<dbReference type="SUPFAM" id="SSF46955">
    <property type="entry name" value="Putative DNA-binding domain"/>
    <property type="match status" value="1"/>
</dbReference>
<feature type="compositionally biased region" description="Polar residues" evidence="1">
    <location>
        <begin position="780"/>
        <end position="795"/>
    </location>
</feature>
<dbReference type="Gene3D" id="3.10.260.20">
    <property type="entry name" value="Ski"/>
    <property type="match status" value="1"/>
</dbReference>
<dbReference type="Pfam" id="PF02437">
    <property type="entry name" value="Ski_Sno_DHD"/>
    <property type="match status" value="1"/>
</dbReference>
<feature type="compositionally biased region" description="Basic and acidic residues" evidence="1">
    <location>
        <begin position="303"/>
        <end position="315"/>
    </location>
</feature>
<dbReference type="PANTHER" id="PTHR23187">
    <property type="entry name" value="FLJ44216 PROTEIN-RELATED"/>
    <property type="match status" value="1"/>
</dbReference>